<dbReference type="PANTHER" id="PTHR43477:SF1">
    <property type="entry name" value="DIHYDROANTICAPSIN 7-DEHYDROGENASE"/>
    <property type="match status" value="1"/>
</dbReference>
<evidence type="ECO:0000313" key="4">
    <source>
        <dbReference type="Proteomes" id="UP000598467"/>
    </source>
</evidence>
<evidence type="ECO:0000256" key="1">
    <source>
        <dbReference type="ARBA" id="ARBA00006484"/>
    </source>
</evidence>
<sequence>MPKPNDHVFIVGGTSGLGLAVAEAAHALGCKVTIAGRGADRATEAARRIGPDLRGVHLDLEDSASIEAALSGEDPIDHLVLTPIHPDNQTIRTFDAEVAIRAVRIKIVGYLEAVHHALPRLQPASTVTLFGGLAKANPYPGSTLVSTLNGAITGMTATLAVELAPIRVNGISPCLVEDSPRWQKRIADGAGQAVDLFRAHSPAKRLATVEDIVSGVFFRKREAAAVQLL</sequence>
<dbReference type="SUPFAM" id="SSF51735">
    <property type="entry name" value="NAD(P)-binding Rossmann-fold domains"/>
    <property type="match status" value="1"/>
</dbReference>
<dbReference type="PRINTS" id="PR00081">
    <property type="entry name" value="GDHRDH"/>
</dbReference>
<dbReference type="GO" id="GO:0016491">
    <property type="term" value="F:oxidoreductase activity"/>
    <property type="evidence" value="ECO:0007669"/>
    <property type="project" value="UniProtKB-KW"/>
</dbReference>
<comment type="similarity">
    <text evidence="1">Belongs to the short-chain dehydrogenases/reductases (SDR) family.</text>
</comment>
<dbReference type="InterPro" id="IPR036291">
    <property type="entry name" value="NAD(P)-bd_dom_sf"/>
</dbReference>
<dbReference type="Pfam" id="PF13561">
    <property type="entry name" value="adh_short_C2"/>
    <property type="match status" value="1"/>
</dbReference>
<name>A0A926P3Y1_9HYPH</name>
<keyword evidence="2" id="KW-0560">Oxidoreductase</keyword>
<dbReference type="EMBL" id="JABFCZ010000069">
    <property type="protein sequence ID" value="MBD1549765.1"/>
    <property type="molecule type" value="Genomic_DNA"/>
</dbReference>
<dbReference type="Proteomes" id="UP000598467">
    <property type="component" value="Unassembled WGS sequence"/>
</dbReference>
<protein>
    <submittedName>
        <fullName evidence="3">SDR family oxidoreductase</fullName>
    </submittedName>
</protein>
<organism evidence="3 4">
    <name type="scientific">Roseibium aggregatum</name>
    <dbReference type="NCBI Taxonomy" id="187304"/>
    <lineage>
        <taxon>Bacteria</taxon>
        <taxon>Pseudomonadati</taxon>
        <taxon>Pseudomonadota</taxon>
        <taxon>Alphaproteobacteria</taxon>
        <taxon>Hyphomicrobiales</taxon>
        <taxon>Stappiaceae</taxon>
        <taxon>Roseibium</taxon>
    </lineage>
</organism>
<reference evidence="3" key="1">
    <citation type="submission" date="2020-05" db="EMBL/GenBank/DDBJ databases">
        <title>Identification of trans-AT polyketide cluster in two marine bacteria, producers of a novel glutaramide-containing polyketide sesbanimide D and analogs.</title>
        <authorList>
            <person name="Kacar D."/>
            <person name="Rodriguez P."/>
            <person name="Canedo L."/>
            <person name="Gonzalez E."/>
            <person name="Galan B."/>
            <person name="De La Calle F."/>
            <person name="Garcia J.L."/>
        </authorList>
    </citation>
    <scope>NUCLEOTIDE SEQUENCE</scope>
    <source>
        <strain evidence="3">PHM038</strain>
    </source>
</reference>
<evidence type="ECO:0000313" key="3">
    <source>
        <dbReference type="EMBL" id="MBD1549765.1"/>
    </source>
</evidence>
<dbReference type="InterPro" id="IPR051122">
    <property type="entry name" value="SDR_DHRS6-like"/>
</dbReference>
<gene>
    <name evidence="3" type="ORF">HK439_26275</name>
</gene>
<proteinExistence type="inferred from homology"/>
<dbReference type="PANTHER" id="PTHR43477">
    <property type="entry name" value="DIHYDROANTICAPSIN 7-DEHYDROGENASE"/>
    <property type="match status" value="1"/>
</dbReference>
<evidence type="ECO:0000256" key="2">
    <source>
        <dbReference type="ARBA" id="ARBA00023002"/>
    </source>
</evidence>
<dbReference type="InterPro" id="IPR002347">
    <property type="entry name" value="SDR_fam"/>
</dbReference>
<comment type="caution">
    <text evidence="3">The sequence shown here is derived from an EMBL/GenBank/DDBJ whole genome shotgun (WGS) entry which is preliminary data.</text>
</comment>
<dbReference type="RefSeq" id="WP_190294442.1">
    <property type="nucleotide sequence ID" value="NZ_JABFCZ010000069.1"/>
</dbReference>
<dbReference type="Gene3D" id="3.40.50.720">
    <property type="entry name" value="NAD(P)-binding Rossmann-like Domain"/>
    <property type="match status" value="1"/>
</dbReference>
<dbReference type="AlphaFoldDB" id="A0A926P3Y1"/>
<accession>A0A926P3Y1</accession>